<feature type="domain" description="CCHC-type" evidence="3">
    <location>
        <begin position="367"/>
        <end position="380"/>
    </location>
</feature>
<dbReference type="GO" id="GO:0008270">
    <property type="term" value="F:zinc ion binding"/>
    <property type="evidence" value="ECO:0007669"/>
    <property type="project" value="UniProtKB-KW"/>
</dbReference>
<evidence type="ECO:0000256" key="1">
    <source>
        <dbReference type="PROSITE-ProRule" id="PRU00047"/>
    </source>
</evidence>
<dbReference type="PANTHER" id="PTHR33223">
    <property type="entry name" value="CCHC-TYPE DOMAIN-CONTAINING PROTEIN"/>
    <property type="match status" value="1"/>
</dbReference>
<evidence type="ECO:0000313" key="4">
    <source>
        <dbReference type="EMBL" id="JAA55801.1"/>
    </source>
</evidence>
<keyword evidence="1" id="KW-0863">Zinc-finger</keyword>
<name>L7LUP6_RHIPC</name>
<feature type="compositionally biased region" description="Basic and acidic residues" evidence="2">
    <location>
        <begin position="11"/>
        <end position="26"/>
    </location>
</feature>
<feature type="region of interest" description="Disordered" evidence="2">
    <location>
        <begin position="312"/>
        <end position="362"/>
    </location>
</feature>
<evidence type="ECO:0000256" key="2">
    <source>
        <dbReference type="SAM" id="MobiDB-lite"/>
    </source>
</evidence>
<dbReference type="GO" id="GO:0003676">
    <property type="term" value="F:nucleic acid binding"/>
    <property type="evidence" value="ECO:0007669"/>
    <property type="project" value="InterPro"/>
</dbReference>
<dbReference type="AlphaFoldDB" id="L7LUP6"/>
<keyword evidence="1" id="KW-0479">Metal-binding</keyword>
<feature type="compositionally biased region" description="Low complexity" evidence="2">
    <location>
        <begin position="1"/>
        <end position="10"/>
    </location>
</feature>
<dbReference type="EMBL" id="GACK01009233">
    <property type="protein sequence ID" value="JAA55801.1"/>
    <property type="molecule type" value="mRNA"/>
</dbReference>
<feature type="region of interest" description="Disordered" evidence="2">
    <location>
        <begin position="67"/>
        <end position="86"/>
    </location>
</feature>
<reference evidence="4" key="1">
    <citation type="submission" date="2012-11" db="EMBL/GenBank/DDBJ databases">
        <authorList>
            <person name="Lucero-Rivera Y.E."/>
            <person name="Tovar-Ramirez D."/>
        </authorList>
    </citation>
    <scope>NUCLEOTIDE SEQUENCE</scope>
    <source>
        <tissue evidence="4">Salivary gland</tissue>
    </source>
</reference>
<evidence type="ECO:0000259" key="3">
    <source>
        <dbReference type="PROSITE" id="PS50158"/>
    </source>
</evidence>
<dbReference type="PANTHER" id="PTHR33223:SF6">
    <property type="entry name" value="CCHC-TYPE DOMAIN-CONTAINING PROTEIN"/>
    <property type="match status" value="1"/>
</dbReference>
<feature type="compositionally biased region" description="Basic and acidic residues" evidence="2">
    <location>
        <begin position="353"/>
        <end position="362"/>
    </location>
</feature>
<dbReference type="PROSITE" id="PS50158">
    <property type="entry name" value="ZF_CCHC"/>
    <property type="match status" value="1"/>
</dbReference>
<dbReference type="InterPro" id="IPR001878">
    <property type="entry name" value="Znf_CCHC"/>
</dbReference>
<reference evidence="4" key="2">
    <citation type="journal article" date="2015" name="J. Proteomics">
        <title>Sexual differences in the sialomes of the zebra tick, Rhipicephalus pulchellus.</title>
        <authorList>
            <person name="Tan A.W."/>
            <person name="Francischetti I.M."/>
            <person name="Slovak M."/>
            <person name="Kini R.M."/>
            <person name="Ribeiro J.M."/>
        </authorList>
    </citation>
    <scope>NUCLEOTIDE SEQUENCE</scope>
    <source>
        <tissue evidence="4">Salivary gland</tissue>
    </source>
</reference>
<feature type="compositionally biased region" description="Low complexity" evidence="2">
    <location>
        <begin position="312"/>
        <end position="332"/>
    </location>
</feature>
<dbReference type="InterPro" id="IPR005162">
    <property type="entry name" value="Retrotrans_gag_dom"/>
</dbReference>
<feature type="region of interest" description="Disordered" evidence="2">
    <location>
        <begin position="1"/>
        <end position="56"/>
    </location>
</feature>
<sequence length="452" mass="51686">MYRTPPSSREPSPRREDIDAGHDQRASRRQLGLPPEYGPLPDKTRKTTAKTTSAATMTTPVSPAAIVIQPPREPPTFHGSPSEDPESWLETFERVSTFNNWDAEDKLRHAYFYLEDAARTWFENRESTLRTWDLFRSALLKTFAGVVRKERAAALLETRVQLPNESVAIFTEEMTRLFRHTDPDMTEEKKVCLLMRGVKQELFAGLMRNPPKTVQEFVTEATTIEKTLEMRTRQYNRRLTQDSAAVQAVSSDDLRETIRAVVREELRRMFPSCQPQVAAITDIVREEIQQSLGIPESAQPLPQAMSYAAVARRNAPPQRARQGATPPQFRRQTPPPPPPTSYRPPAGQRYTPRKTDVWRTPDHRPLCYHCGEAGHTYRRCQYREMGLRGFAVDAPCPQRGERPDDIADYLARGQRTPRRPFRSPSPGRYMSPQRRQYSGPTGGRSPSPYPEN</sequence>
<proteinExistence type="evidence at transcript level"/>
<dbReference type="Pfam" id="PF03732">
    <property type="entry name" value="Retrotrans_gag"/>
    <property type="match status" value="1"/>
</dbReference>
<protein>
    <submittedName>
        <fullName evidence="4">Putative tick transposon</fullName>
    </submittedName>
</protein>
<feature type="region of interest" description="Disordered" evidence="2">
    <location>
        <begin position="394"/>
        <end position="452"/>
    </location>
</feature>
<feature type="compositionally biased region" description="Pro residues" evidence="2">
    <location>
        <begin position="333"/>
        <end position="342"/>
    </location>
</feature>
<organism evidence="4">
    <name type="scientific">Rhipicephalus pulchellus</name>
    <name type="common">Yellow backed tick</name>
    <name type="synonym">Dermacentor pulchellus</name>
    <dbReference type="NCBI Taxonomy" id="72859"/>
    <lineage>
        <taxon>Eukaryota</taxon>
        <taxon>Metazoa</taxon>
        <taxon>Ecdysozoa</taxon>
        <taxon>Arthropoda</taxon>
        <taxon>Chelicerata</taxon>
        <taxon>Arachnida</taxon>
        <taxon>Acari</taxon>
        <taxon>Parasitiformes</taxon>
        <taxon>Ixodida</taxon>
        <taxon>Ixodoidea</taxon>
        <taxon>Ixodidae</taxon>
        <taxon>Rhipicephalinae</taxon>
        <taxon>Rhipicephalus</taxon>
        <taxon>Rhipicephalus</taxon>
    </lineage>
</organism>
<keyword evidence="1" id="KW-0862">Zinc</keyword>
<accession>L7LUP6</accession>